<name>A0A0U2W8F7_9BACT</name>
<evidence type="ECO:0000313" key="2">
    <source>
        <dbReference type="EMBL" id="ALS56024.1"/>
    </source>
</evidence>
<keyword evidence="1" id="KW-1133">Transmembrane helix</keyword>
<feature type="transmembrane region" description="Helical" evidence="1">
    <location>
        <begin position="21"/>
        <end position="41"/>
    </location>
</feature>
<dbReference type="AlphaFoldDB" id="A0A0U2W8F7"/>
<proteinExistence type="predicted"/>
<protein>
    <submittedName>
        <fullName evidence="2">Uncharacterized protein</fullName>
    </submittedName>
</protein>
<reference evidence="2" key="1">
    <citation type="journal article" date="2016" name="ISME J.">
        <title>Functional metagenomic screen reveals new and diverse microbial rhodopsins.</title>
        <authorList>
            <person name="Pushkarev A."/>
            <person name="Beja O."/>
        </authorList>
    </citation>
    <scope>NUCLEOTIDE SEQUENCE</scope>
</reference>
<evidence type="ECO:0000256" key="1">
    <source>
        <dbReference type="SAM" id="Phobius"/>
    </source>
</evidence>
<organism evidence="2">
    <name type="scientific">uncultured bacterium EIL107F05</name>
    <dbReference type="NCBI Taxonomy" id="1768198"/>
    <lineage>
        <taxon>Bacteria</taxon>
        <taxon>environmental samples</taxon>
    </lineage>
</organism>
<feature type="transmembrane region" description="Helical" evidence="1">
    <location>
        <begin position="47"/>
        <end position="67"/>
    </location>
</feature>
<keyword evidence="1" id="KW-0812">Transmembrane</keyword>
<dbReference type="EMBL" id="KT201085">
    <property type="protein sequence ID" value="ALS56024.1"/>
    <property type="molecule type" value="Genomic_DNA"/>
</dbReference>
<sequence>MNEYERALSTMGDSGIQWIDILFRWCVVLLVDAAEVLGISYEALNVYLFVFLLPVALLCSGLLNIFLYKRFQDEVAKARV</sequence>
<accession>A0A0U2W8F7</accession>
<keyword evidence="1" id="KW-0472">Membrane</keyword>